<accession>A0ABU5U2G8</accession>
<dbReference type="EMBL" id="JAYGHT010000132">
    <property type="protein sequence ID" value="MEA5521392.1"/>
    <property type="molecule type" value="Genomic_DNA"/>
</dbReference>
<dbReference type="RefSeq" id="WP_323275426.1">
    <property type="nucleotide sequence ID" value="NZ_JAYGHT010000132.1"/>
</dbReference>
<reference evidence="1 2" key="1">
    <citation type="submission" date="2023-12" db="EMBL/GenBank/DDBJ databases">
        <title>Baltic Sea Cyanobacteria.</title>
        <authorList>
            <person name="Delbaje E."/>
            <person name="Fewer D.P."/>
            <person name="Shishido T.K."/>
        </authorList>
    </citation>
    <scope>NUCLEOTIDE SEQUENCE [LARGE SCALE GENOMIC DNA]</scope>
    <source>
        <strain evidence="1 2">CCNP 1315</strain>
    </source>
</reference>
<organism evidence="1 2">
    <name type="scientific">Limnoraphis robusta CCNP1315</name>
    <dbReference type="NCBI Taxonomy" id="3110306"/>
    <lineage>
        <taxon>Bacteria</taxon>
        <taxon>Bacillati</taxon>
        <taxon>Cyanobacteriota</taxon>
        <taxon>Cyanophyceae</taxon>
        <taxon>Oscillatoriophycideae</taxon>
        <taxon>Oscillatoriales</taxon>
        <taxon>Sirenicapillariaceae</taxon>
        <taxon>Limnoraphis</taxon>
    </lineage>
</organism>
<gene>
    <name evidence="1" type="ORF">VB854_20860</name>
</gene>
<evidence type="ECO:0000313" key="1">
    <source>
        <dbReference type="EMBL" id="MEA5521392.1"/>
    </source>
</evidence>
<name>A0ABU5U2G8_9CYAN</name>
<sequence>MTEHLTISNTPPEHPGMNFALLRQEGIKHIERLAGKLWTDYNTHDPGITILEQLCYAITDLSYRLDFEMKDLLASSPGENRKQFYTAREILTVNPLTINDYRKLLIDIDGVKNAWLEPIQISQPQIYYNLIRHTLTFKEDVNTQAVNLNGLYRVKIEKDQDIDLDEASLIEKVKTKLHQHRNLCEDFAEVKILPIEEITINAEIEVEEGFDVNELMAKVYWRIDNFISPRMQFFTLKELLDRGKNPEAIFDGVPLEHGFIDDEQLNSFSKKKELYTSDLIRIILDIEGIKIVKTLTTISSNRSSQSEEWILPLDSNRTPQLKDIGRLINDKTIIFYKGEIPANINPSKVQIHLESLQEKNTKLPSTTQTEDIPIPVGQYRELSDYESIQNDFPATYGIGELGLPASASPTRKAQAKQLQAYLMFFDQLLANYFAQLEHAKDLFSFQTKNKTTYFSQDISHLPGASEILKLDTNSQADEWKEIDRRRKSRFLDYLMAQYCEKFTDYSLLLYELILEEKLIDNKIIDNKINFLQNYPQISAGRGKAFNYTDLDQRWDTDNVSGLKQRICSLLGIPYNRQTLTLSNESDEIEGFHIVEHILLRPRNSNDSDQDPNFLSFGYQISEFQLSKISNEKVTCVSEKHELAENDQIEIFNTGNYNGIYFVTNVRIDRFDIESKFIKSETGEWIEVDRPVDCYSFQLSFVFPNWIHRFKNENFRKLIYNIISSELPAHITPYYHWLDRSEMLDFERAYTHWLNTIMDKNSQVDRLKNTGNELIEILRIGNVEITLFNVLGYMRIGEEFGYEAFTVS</sequence>
<comment type="caution">
    <text evidence="1">The sequence shown here is derived from an EMBL/GenBank/DDBJ whole genome shotgun (WGS) entry which is preliminary data.</text>
</comment>
<proteinExistence type="predicted"/>
<keyword evidence="2" id="KW-1185">Reference proteome</keyword>
<protein>
    <submittedName>
        <fullName evidence="1">Uncharacterized protein</fullName>
    </submittedName>
</protein>
<dbReference type="Proteomes" id="UP001301728">
    <property type="component" value="Unassembled WGS sequence"/>
</dbReference>
<evidence type="ECO:0000313" key="2">
    <source>
        <dbReference type="Proteomes" id="UP001301728"/>
    </source>
</evidence>